<accession>A0AAV2RE70</accession>
<organism evidence="9 10">
    <name type="scientific">Meganyctiphanes norvegica</name>
    <name type="common">Northern krill</name>
    <name type="synonym">Thysanopoda norvegica</name>
    <dbReference type="NCBI Taxonomy" id="48144"/>
    <lineage>
        <taxon>Eukaryota</taxon>
        <taxon>Metazoa</taxon>
        <taxon>Ecdysozoa</taxon>
        <taxon>Arthropoda</taxon>
        <taxon>Crustacea</taxon>
        <taxon>Multicrustacea</taxon>
        <taxon>Malacostraca</taxon>
        <taxon>Eumalacostraca</taxon>
        <taxon>Eucarida</taxon>
        <taxon>Euphausiacea</taxon>
        <taxon>Euphausiidae</taxon>
        <taxon>Meganyctiphanes</taxon>
    </lineage>
</organism>
<dbReference type="PRINTS" id="PR00376">
    <property type="entry name" value="IL1BCENZYME"/>
</dbReference>
<evidence type="ECO:0000256" key="3">
    <source>
        <dbReference type="ARBA" id="ARBA00022703"/>
    </source>
</evidence>
<dbReference type="InterPro" id="IPR002138">
    <property type="entry name" value="Pept_C14_p10"/>
</dbReference>
<dbReference type="PROSITE" id="PS50297">
    <property type="entry name" value="ANK_REP_REGION"/>
    <property type="match status" value="1"/>
</dbReference>
<comment type="caution">
    <text evidence="9">The sequence shown here is derived from an EMBL/GenBank/DDBJ whole genome shotgun (WGS) entry which is preliminary data.</text>
</comment>
<dbReference type="GO" id="GO:0006915">
    <property type="term" value="P:apoptotic process"/>
    <property type="evidence" value="ECO:0007669"/>
    <property type="project" value="UniProtKB-KW"/>
</dbReference>
<evidence type="ECO:0000259" key="8">
    <source>
        <dbReference type="PROSITE" id="PS50208"/>
    </source>
</evidence>
<evidence type="ECO:0000256" key="1">
    <source>
        <dbReference type="ARBA" id="ARBA00010134"/>
    </source>
</evidence>
<dbReference type="SMART" id="SM00115">
    <property type="entry name" value="CASc"/>
    <property type="match status" value="1"/>
</dbReference>
<comment type="similarity">
    <text evidence="1 6">Belongs to the peptidase C14A family.</text>
</comment>
<dbReference type="PROSITE" id="PS50207">
    <property type="entry name" value="CASPASE_P10"/>
    <property type="match status" value="1"/>
</dbReference>
<dbReference type="GO" id="GO:0004197">
    <property type="term" value="F:cysteine-type endopeptidase activity"/>
    <property type="evidence" value="ECO:0007669"/>
    <property type="project" value="InterPro"/>
</dbReference>
<evidence type="ECO:0000256" key="6">
    <source>
        <dbReference type="RuleBase" id="RU003971"/>
    </source>
</evidence>
<feature type="domain" description="Caspase family p20" evidence="8">
    <location>
        <begin position="146"/>
        <end position="274"/>
    </location>
</feature>
<dbReference type="SUPFAM" id="SSF52129">
    <property type="entry name" value="Caspase-like"/>
    <property type="match status" value="1"/>
</dbReference>
<dbReference type="InterPro" id="IPR001309">
    <property type="entry name" value="Pept_C14_p20"/>
</dbReference>
<dbReference type="Pfam" id="PF12796">
    <property type="entry name" value="Ank_2"/>
    <property type="match status" value="1"/>
</dbReference>
<feature type="domain" description="Caspase family p10" evidence="7">
    <location>
        <begin position="296"/>
        <end position="337"/>
    </location>
</feature>
<reference evidence="9 10" key="1">
    <citation type="submission" date="2024-05" db="EMBL/GenBank/DDBJ databases">
        <authorList>
            <person name="Wallberg A."/>
        </authorList>
    </citation>
    <scope>NUCLEOTIDE SEQUENCE [LARGE SCALE GENOMIC DNA]</scope>
</reference>
<dbReference type="InterPro" id="IPR002110">
    <property type="entry name" value="Ankyrin_rpt"/>
</dbReference>
<dbReference type="PROSITE" id="PS50208">
    <property type="entry name" value="CASPASE_P20"/>
    <property type="match status" value="1"/>
</dbReference>
<keyword evidence="4" id="KW-0378">Hydrolase</keyword>
<dbReference type="InterPro" id="IPR011600">
    <property type="entry name" value="Pept_C14_caspase"/>
</dbReference>
<dbReference type="InterPro" id="IPR029030">
    <property type="entry name" value="Caspase-like_dom_sf"/>
</dbReference>
<dbReference type="SUPFAM" id="SSF48403">
    <property type="entry name" value="Ankyrin repeat"/>
    <property type="match status" value="1"/>
</dbReference>
<dbReference type="AlphaFoldDB" id="A0AAV2RE70"/>
<dbReference type="InterPro" id="IPR015917">
    <property type="entry name" value="Pept_C14A"/>
</dbReference>
<evidence type="ECO:0000313" key="9">
    <source>
        <dbReference type="EMBL" id="CAL4123040.1"/>
    </source>
</evidence>
<proteinExistence type="inferred from homology"/>
<feature type="repeat" description="ANK" evidence="5">
    <location>
        <begin position="30"/>
        <end position="62"/>
    </location>
</feature>
<dbReference type="InterPro" id="IPR002398">
    <property type="entry name" value="Pept_C14"/>
</dbReference>
<keyword evidence="10" id="KW-1185">Reference proteome</keyword>
<dbReference type="GO" id="GO:0006508">
    <property type="term" value="P:proteolysis"/>
    <property type="evidence" value="ECO:0007669"/>
    <property type="project" value="UniProtKB-KW"/>
</dbReference>
<dbReference type="PROSITE" id="PS50088">
    <property type="entry name" value="ANK_REPEAT"/>
    <property type="match status" value="1"/>
</dbReference>
<dbReference type="EMBL" id="CAXKWB010021201">
    <property type="protein sequence ID" value="CAL4123040.1"/>
    <property type="molecule type" value="Genomic_DNA"/>
</dbReference>
<dbReference type="PANTHER" id="PTHR47901:SF8">
    <property type="entry name" value="CASPASE-3"/>
    <property type="match status" value="1"/>
</dbReference>
<sequence length="377" mass="41900">MKSTLTASELEVVNVLLGHPRVDVNKRSGGGWTALMLAAGHGNTDACNVLLKAGADTTITNNTQTGATAIWWAAEGGHRQITEAIVSWGGDPKKTDKYGESPAEAARRAGHKDLGDWLDGQEQLPPRRVGQIVSLEDYSTHMYRNTRGRTIVLNYMNYTNTKHDMTRHGADVDGRNLRQTFEQVLGYSFDYNQNLTFSQTEAKLNAIAKDPSMWYEDSMVLVIGTHGGDRTMFVTSDNKEYDITWVRDFFSDDNCPALKNKPKVIIYNACRGSYLEDGPAASGRIGQHEVMFGGKPKKALHKISHLITLFSCSEDITSLRSPLSGSCFLSALCTTLRNNPKDELNVITRKIAKVLEDKGVHHPQVVKEEPFFNFVFK</sequence>
<keyword evidence="5" id="KW-0040">ANK repeat</keyword>
<dbReference type="Proteomes" id="UP001497623">
    <property type="component" value="Unassembled WGS sequence"/>
</dbReference>
<evidence type="ECO:0000256" key="2">
    <source>
        <dbReference type="ARBA" id="ARBA00022670"/>
    </source>
</evidence>
<dbReference type="InterPro" id="IPR036770">
    <property type="entry name" value="Ankyrin_rpt-contain_sf"/>
</dbReference>
<evidence type="ECO:0000259" key="7">
    <source>
        <dbReference type="PROSITE" id="PS50207"/>
    </source>
</evidence>
<evidence type="ECO:0000256" key="4">
    <source>
        <dbReference type="ARBA" id="ARBA00022801"/>
    </source>
</evidence>
<dbReference type="PANTHER" id="PTHR47901">
    <property type="entry name" value="CASPASE RECRUITMENT DOMAIN-CONTAINING PROTEIN 18"/>
    <property type="match status" value="1"/>
</dbReference>
<gene>
    <name evidence="9" type="ORF">MNOR_LOCUS23737</name>
</gene>
<evidence type="ECO:0000313" key="10">
    <source>
        <dbReference type="Proteomes" id="UP001497623"/>
    </source>
</evidence>
<dbReference type="SMART" id="SM00248">
    <property type="entry name" value="ANK"/>
    <property type="match status" value="2"/>
</dbReference>
<evidence type="ECO:0000256" key="5">
    <source>
        <dbReference type="PROSITE-ProRule" id="PRU00023"/>
    </source>
</evidence>
<feature type="non-terminal residue" evidence="9">
    <location>
        <position position="377"/>
    </location>
</feature>
<dbReference type="Pfam" id="PF00656">
    <property type="entry name" value="Peptidase_C14"/>
    <property type="match status" value="1"/>
</dbReference>
<dbReference type="Gene3D" id="3.40.50.1460">
    <property type="match status" value="1"/>
</dbReference>
<protein>
    <submittedName>
        <fullName evidence="9">Uncharacterized protein</fullName>
    </submittedName>
</protein>
<keyword evidence="2" id="KW-0645">Protease</keyword>
<name>A0AAV2RE70_MEGNR</name>
<keyword evidence="3" id="KW-0053">Apoptosis</keyword>
<dbReference type="Gene3D" id="1.25.40.20">
    <property type="entry name" value="Ankyrin repeat-containing domain"/>
    <property type="match status" value="1"/>
</dbReference>